<evidence type="ECO:0000313" key="4">
    <source>
        <dbReference type="Proteomes" id="UP000007819"/>
    </source>
</evidence>
<proteinExistence type="predicted"/>
<feature type="compositionally biased region" description="Low complexity" evidence="1">
    <location>
        <begin position="565"/>
        <end position="584"/>
    </location>
</feature>
<feature type="region of interest" description="Disordered" evidence="1">
    <location>
        <begin position="479"/>
        <end position="822"/>
    </location>
</feature>
<dbReference type="RefSeq" id="XP_016657506.1">
    <property type="nucleotide sequence ID" value="XM_016802017.1"/>
</dbReference>
<feature type="compositionally biased region" description="Polar residues" evidence="1">
    <location>
        <begin position="809"/>
        <end position="822"/>
    </location>
</feature>
<protein>
    <submittedName>
        <fullName evidence="3">Uncharacterized protein</fullName>
    </submittedName>
</protein>
<feature type="compositionally biased region" description="Polar residues" evidence="1">
    <location>
        <begin position="751"/>
        <end position="774"/>
    </location>
</feature>
<evidence type="ECO:0000256" key="2">
    <source>
        <dbReference type="SAM" id="SignalP"/>
    </source>
</evidence>
<reference evidence="4" key="1">
    <citation type="submission" date="2010-06" db="EMBL/GenBank/DDBJ databases">
        <authorList>
            <person name="Jiang H."/>
            <person name="Abraham K."/>
            <person name="Ali S."/>
            <person name="Alsbrooks S.L."/>
            <person name="Anim B.N."/>
            <person name="Anosike U.S."/>
            <person name="Attaway T."/>
            <person name="Bandaranaike D.P."/>
            <person name="Battles P.K."/>
            <person name="Bell S.N."/>
            <person name="Bell A.V."/>
            <person name="Beltran B."/>
            <person name="Bickham C."/>
            <person name="Bustamante Y."/>
            <person name="Caleb T."/>
            <person name="Canada A."/>
            <person name="Cardenas V."/>
            <person name="Carter K."/>
            <person name="Chacko J."/>
            <person name="Chandrabose M.N."/>
            <person name="Chavez D."/>
            <person name="Chavez A."/>
            <person name="Chen L."/>
            <person name="Chu H.-S."/>
            <person name="Claassen K.J."/>
            <person name="Cockrell R."/>
            <person name="Collins M."/>
            <person name="Cooper J.A."/>
            <person name="Cree A."/>
            <person name="Curry S.M."/>
            <person name="Da Y."/>
            <person name="Dao M.D."/>
            <person name="Das B."/>
            <person name="Davila M.-L."/>
            <person name="Davy-Carroll L."/>
            <person name="Denson S."/>
            <person name="Dinh H."/>
            <person name="Ebong V.E."/>
            <person name="Edwards J.R."/>
            <person name="Egan A."/>
            <person name="El-Daye J."/>
            <person name="Escobedo L."/>
            <person name="Fernandez S."/>
            <person name="Fernando P.R."/>
            <person name="Flagg N."/>
            <person name="Forbes L.D."/>
            <person name="Fowler R.G."/>
            <person name="Fu Q."/>
            <person name="Gabisi R.A."/>
            <person name="Ganer J."/>
            <person name="Garbino Pronczuk A."/>
            <person name="Garcia R.M."/>
            <person name="Garner T."/>
            <person name="Garrett T.E."/>
            <person name="Gonzalez D.A."/>
            <person name="Hamid H."/>
            <person name="Hawkins E.S."/>
            <person name="Hirani K."/>
            <person name="Hogues M.E."/>
            <person name="Hollins B."/>
            <person name="Hsiao C.-H."/>
            <person name="Jabil R."/>
            <person name="James M.L."/>
            <person name="Jhangiani S.N."/>
            <person name="Johnson B."/>
            <person name="Johnson Q."/>
            <person name="Joshi V."/>
            <person name="Kalu J.B."/>
            <person name="Kam C."/>
            <person name="Kashfia A."/>
            <person name="Keebler J."/>
            <person name="Kisamo H."/>
            <person name="Kovar C.L."/>
            <person name="Lago L.A."/>
            <person name="Lai C.-Y."/>
            <person name="Laidlaw J."/>
            <person name="Lara F."/>
            <person name="Le T.-K."/>
            <person name="Lee S.L."/>
            <person name="Legall F.H."/>
            <person name="Lemon S.J."/>
            <person name="Lewis L.R."/>
            <person name="Li B."/>
            <person name="Liu Y."/>
            <person name="Liu Y.-S."/>
            <person name="Lopez J."/>
            <person name="Lozado R.J."/>
            <person name="Lu J."/>
            <person name="Madu R.C."/>
            <person name="Maheshwari M."/>
            <person name="Maheshwari R."/>
            <person name="Malloy K."/>
            <person name="Martinez E."/>
            <person name="Mathew T."/>
            <person name="Mercado I.C."/>
            <person name="Mercado C."/>
            <person name="Meyer B."/>
            <person name="Montgomery K."/>
            <person name="Morgan M.B."/>
            <person name="Munidasa M."/>
            <person name="Nazareth L.V."/>
            <person name="Nelson J."/>
            <person name="Ng B.M."/>
            <person name="Nguyen N.B."/>
            <person name="Nguyen P.Q."/>
            <person name="Nguyen T."/>
            <person name="Obregon M."/>
            <person name="Okwuonu G.O."/>
            <person name="Onwere C.G."/>
            <person name="Orozco G."/>
            <person name="Parra A."/>
            <person name="Patel S."/>
            <person name="Patil S."/>
            <person name="Perez A."/>
            <person name="Perez Y."/>
            <person name="Pham C."/>
            <person name="Primus E.L."/>
            <person name="Pu L.-L."/>
            <person name="Puazo M."/>
            <person name="Qin X."/>
            <person name="Quiroz J.B."/>
            <person name="Reese J."/>
            <person name="Richards S."/>
            <person name="Rives C.M."/>
            <person name="Robberts R."/>
            <person name="Ruiz S.J."/>
            <person name="Ruiz M.J."/>
            <person name="Santibanez J."/>
            <person name="Schneider B.W."/>
            <person name="Sisson I."/>
            <person name="Smith M."/>
            <person name="Sodergren E."/>
            <person name="Song X.-Z."/>
            <person name="Song B.B."/>
            <person name="Summersgill H."/>
            <person name="Thelus R."/>
            <person name="Thornton R.D."/>
            <person name="Trejos Z.Y."/>
            <person name="Usmani K."/>
            <person name="Vattathil S."/>
            <person name="Villasana D."/>
            <person name="Walker D.L."/>
            <person name="Wang S."/>
            <person name="Wang K."/>
            <person name="White C.S."/>
            <person name="Williams A.C."/>
            <person name="Williamson J."/>
            <person name="Wilson K."/>
            <person name="Woghiren I.O."/>
            <person name="Woodworth J.R."/>
            <person name="Worley K.C."/>
            <person name="Wright R.A."/>
            <person name="Wu W."/>
            <person name="Young L."/>
            <person name="Zhang L."/>
            <person name="Zhang J."/>
            <person name="Zhu Y."/>
            <person name="Muzny D.M."/>
            <person name="Weinstock G."/>
            <person name="Gibbs R.A."/>
        </authorList>
    </citation>
    <scope>NUCLEOTIDE SEQUENCE [LARGE SCALE GENOMIC DNA]</scope>
    <source>
        <strain evidence="4">LSR1</strain>
    </source>
</reference>
<feature type="compositionally biased region" description="Polar residues" evidence="1">
    <location>
        <begin position="627"/>
        <end position="636"/>
    </location>
</feature>
<feature type="signal peptide" evidence="2">
    <location>
        <begin position="1"/>
        <end position="19"/>
    </location>
</feature>
<feature type="compositionally biased region" description="Low complexity" evidence="1">
    <location>
        <begin position="642"/>
        <end position="662"/>
    </location>
</feature>
<evidence type="ECO:0000256" key="1">
    <source>
        <dbReference type="SAM" id="MobiDB-lite"/>
    </source>
</evidence>
<feature type="chain" id="PRO_5035901875" evidence="2">
    <location>
        <begin position="20"/>
        <end position="850"/>
    </location>
</feature>
<organism evidence="3 4">
    <name type="scientific">Acyrthosiphon pisum</name>
    <name type="common">Pea aphid</name>
    <dbReference type="NCBI Taxonomy" id="7029"/>
    <lineage>
        <taxon>Eukaryota</taxon>
        <taxon>Metazoa</taxon>
        <taxon>Ecdysozoa</taxon>
        <taxon>Arthropoda</taxon>
        <taxon>Hexapoda</taxon>
        <taxon>Insecta</taxon>
        <taxon>Pterygota</taxon>
        <taxon>Neoptera</taxon>
        <taxon>Paraneoptera</taxon>
        <taxon>Hemiptera</taxon>
        <taxon>Sternorrhyncha</taxon>
        <taxon>Aphidomorpha</taxon>
        <taxon>Aphidoidea</taxon>
        <taxon>Aphididae</taxon>
        <taxon>Macrosiphini</taxon>
        <taxon>Acyrthosiphon</taxon>
    </lineage>
</organism>
<feature type="compositionally biased region" description="Low complexity" evidence="1">
    <location>
        <begin position="604"/>
        <end position="617"/>
    </location>
</feature>
<feature type="compositionally biased region" description="Polar residues" evidence="1">
    <location>
        <begin position="669"/>
        <end position="741"/>
    </location>
</feature>
<feature type="compositionally biased region" description="Polar residues" evidence="1">
    <location>
        <begin position="553"/>
        <end position="564"/>
    </location>
</feature>
<feature type="compositionally biased region" description="Low complexity" evidence="1">
    <location>
        <begin position="511"/>
        <end position="529"/>
    </location>
</feature>
<dbReference type="OrthoDB" id="6624891at2759"/>
<name>A0A8R2H6G9_ACYPI</name>
<feature type="compositionally biased region" description="Polar residues" evidence="1">
    <location>
        <begin position="494"/>
        <end position="510"/>
    </location>
</feature>
<dbReference type="GeneID" id="107882901"/>
<dbReference type="EnsemblMetazoa" id="XM_016802017.2">
    <property type="protein sequence ID" value="XP_016657506.1"/>
    <property type="gene ID" value="LOC107882901"/>
</dbReference>
<dbReference type="KEGG" id="api:107882901"/>
<keyword evidence="2" id="KW-0732">Signal</keyword>
<keyword evidence="4" id="KW-1185">Reference proteome</keyword>
<evidence type="ECO:0000313" key="3">
    <source>
        <dbReference type="EnsemblMetazoa" id="XP_016657506.1"/>
    </source>
</evidence>
<dbReference type="AlphaFoldDB" id="A0A8R2H6G9"/>
<reference evidence="3" key="2">
    <citation type="submission" date="2022-06" db="UniProtKB">
        <authorList>
            <consortium name="EnsemblMetazoa"/>
        </authorList>
    </citation>
    <scope>IDENTIFICATION</scope>
</reference>
<accession>A0A8R2H6G9</accession>
<dbReference type="Proteomes" id="UP000007819">
    <property type="component" value="Chromosome A1"/>
</dbReference>
<sequence>MIFHLIILTTTSLFSQVKCRTYVPEKDFVEHNLNRRQTNNLTHNPAYNPTEQQQIAFVDKGQYPNGWNQNIIKGYYRSPIIFSDKAPVTINYRGIRSGPGQPPDGFKNSYPIVISSQGKVTVNYDDSQDDVAPPINQEICQLTNIMVELPSGIVLPYIKFKTISPYLPAEDQKSEIRVILDNKNMTYKQFQETLRYYGCGDLEDSPRPSEIGSTNHVTLANGTLKVEMDEYRNIVSSLTSGSETLMVPNVVSGKYSLYRSLIADELPELRGSSFVITHEGMVVPFSLYYAVDREHFQRPPTAAVVPCKVRQIKWRDGKLVDVQTVRHVIDALRNPTMINFIFPNGKRMPFVRCSVEEPTDSYDYDPEKVMVDVGQCKNVLLSHFNDILKAVHIPDDNCKNKRFNPPAVFALDPKCLNMTDIYNMTDPVNPQTNNCTELMNKTTNPSTCRKMDNITTIESKNNTTETPDCTEIYIKNQQNSSSSITEGNKMPIVKSNNDQTETKNKTVSPPNLTSKNTTDSNTTTTINPNQATMTSTHQNSSNPVSGYKEEPTMNDNNQNQAETKNTTSPNFVNNTSNSNITNTNKKYEPNDTSNSTVTTEIRNDTTTDQNNNQNSSNPAVIEGDTIPITTAGNNNHTETKDTTTTSVPNITGNTTGLNNTNTDKIYKPNDTSNNTVTAETRNNTDLNYTAVVTENRQNGSNPVNRTNDVPAVTNTNNYQNLTETINTTASTPSYTENTKVGSNAGRKDNDTYTGSNENPSVNNTAETIQTSGATRASDAADDVGPVENGKKIPETNTGIDDETSDDAYNITTTGKTETNQPTPIYTETIKSPNNNSVTNNATKIINIILY</sequence>
<feature type="compositionally biased region" description="Polar residues" evidence="1">
    <location>
        <begin position="530"/>
        <end position="544"/>
    </location>
</feature>
<feature type="compositionally biased region" description="Polar residues" evidence="1">
    <location>
        <begin position="590"/>
        <end position="600"/>
    </location>
</feature>